<accession>A0A2L1UPV1</accession>
<organism evidence="1 2">
    <name type="scientific">Rahnella sikkimica</name>
    <dbReference type="NCBI Taxonomy" id="1805933"/>
    <lineage>
        <taxon>Bacteria</taxon>
        <taxon>Pseudomonadati</taxon>
        <taxon>Pseudomonadota</taxon>
        <taxon>Gammaproteobacteria</taxon>
        <taxon>Enterobacterales</taxon>
        <taxon>Yersiniaceae</taxon>
        <taxon>Rahnella</taxon>
    </lineage>
</organism>
<keyword evidence="2" id="KW-1185">Reference proteome</keyword>
<dbReference type="Proteomes" id="UP000239197">
    <property type="component" value="Chromosome"/>
</dbReference>
<dbReference type="KEGG" id="rox:BV494_07885"/>
<protein>
    <submittedName>
        <fullName evidence="1">Peptidase</fullName>
    </submittedName>
</protein>
<dbReference type="EMBL" id="CP019062">
    <property type="protein sequence ID" value="AVF34858.1"/>
    <property type="molecule type" value="Genomic_DNA"/>
</dbReference>
<reference evidence="2" key="1">
    <citation type="submission" date="2017-01" db="EMBL/GenBank/DDBJ databases">
        <title>Genome sequence of Rouxiella sp. ERMR1:05.</title>
        <authorList>
            <person name="Kumar R."/>
            <person name="Singh D."/>
            <person name="Kumar S."/>
        </authorList>
    </citation>
    <scope>NUCLEOTIDE SEQUENCE [LARGE SCALE GENOMIC DNA]</scope>
    <source>
        <strain evidence="2">ERMR1:05</strain>
    </source>
</reference>
<evidence type="ECO:0000313" key="1">
    <source>
        <dbReference type="EMBL" id="AVF34858.1"/>
    </source>
</evidence>
<dbReference type="InterPro" id="IPR058979">
    <property type="entry name" value="LysC-like"/>
</dbReference>
<evidence type="ECO:0000313" key="2">
    <source>
        <dbReference type="Proteomes" id="UP000239197"/>
    </source>
</evidence>
<dbReference type="Pfam" id="PF23793">
    <property type="entry name" value="LysC"/>
    <property type="match status" value="1"/>
</dbReference>
<proteinExistence type="predicted"/>
<dbReference type="AlphaFoldDB" id="A0A2L1UPV1"/>
<gene>
    <name evidence="1" type="ORF">BV494_07885</name>
</gene>
<name>A0A2L1UPV1_9GAMM</name>
<sequence>MISMRTHWTHRQPRLTSKLLFQAMLALLLLCLLAQMTGCSTVTTQYVKVPVTPIPASLLVLCQPSPPPSDPLTYGSSVQWNELLLTDLQNCNTQISGIRQIESSRQENNDGKPTP</sequence>